<evidence type="ECO:0000313" key="19">
    <source>
        <dbReference type="Proteomes" id="UP000236173"/>
    </source>
</evidence>
<dbReference type="CDD" id="cd02800">
    <property type="entry name" value="tRNA_bind_EcMetRS_like"/>
    <property type="match status" value="1"/>
</dbReference>
<evidence type="ECO:0000256" key="15">
    <source>
        <dbReference type="ARBA" id="ARBA00047364"/>
    </source>
</evidence>
<keyword evidence="9" id="KW-0547">Nucleotide-binding</keyword>
<evidence type="ECO:0000256" key="11">
    <source>
        <dbReference type="ARBA" id="ARBA00022884"/>
    </source>
</evidence>
<keyword evidence="7 16" id="KW-0820">tRNA-binding</keyword>
<evidence type="ECO:0000256" key="2">
    <source>
        <dbReference type="ARBA" id="ARBA00004496"/>
    </source>
</evidence>
<keyword evidence="8 18" id="KW-0436">Ligase</keyword>
<keyword evidence="6" id="KW-0963">Cytoplasm</keyword>
<dbReference type="PANTHER" id="PTHR11586:SF37">
    <property type="entry name" value="TRNA-BINDING DOMAIN-CONTAINING PROTEIN"/>
    <property type="match status" value="1"/>
</dbReference>
<dbReference type="EC" id="6.1.1.10" evidence="4"/>
<dbReference type="PROSITE" id="PS50886">
    <property type="entry name" value="TRBD"/>
    <property type="match status" value="1"/>
</dbReference>
<comment type="catalytic activity">
    <reaction evidence="15">
        <text>tRNA(Met) + L-methionine + ATP = L-methionyl-tRNA(Met) + AMP + diphosphate</text>
        <dbReference type="Rhea" id="RHEA:13481"/>
        <dbReference type="Rhea" id="RHEA-COMP:9667"/>
        <dbReference type="Rhea" id="RHEA-COMP:9698"/>
        <dbReference type="ChEBI" id="CHEBI:30616"/>
        <dbReference type="ChEBI" id="CHEBI:33019"/>
        <dbReference type="ChEBI" id="CHEBI:57844"/>
        <dbReference type="ChEBI" id="CHEBI:78442"/>
        <dbReference type="ChEBI" id="CHEBI:78530"/>
        <dbReference type="ChEBI" id="CHEBI:456215"/>
        <dbReference type="EC" id="6.1.1.10"/>
    </reaction>
</comment>
<name>A0A2H5XBT0_9BACT</name>
<dbReference type="EMBL" id="BEHT01000013">
    <property type="protein sequence ID" value="GBC98651.1"/>
    <property type="molecule type" value="Genomic_DNA"/>
</dbReference>
<evidence type="ECO:0000256" key="9">
    <source>
        <dbReference type="ARBA" id="ARBA00022741"/>
    </source>
</evidence>
<evidence type="ECO:0000256" key="1">
    <source>
        <dbReference type="ARBA" id="ARBA00003314"/>
    </source>
</evidence>
<dbReference type="Pfam" id="PF01588">
    <property type="entry name" value="tRNA_bind"/>
    <property type="match status" value="1"/>
</dbReference>
<comment type="subcellular location">
    <subcellularLocation>
        <location evidence="2">Cytoplasm</location>
    </subcellularLocation>
</comment>
<dbReference type="InterPro" id="IPR012340">
    <property type="entry name" value="NA-bd_OB-fold"/>
</dbReference>
<comment type="caution">
    <text evidence="18">The sequence shown here is derived from an EMBL/GenBank/DDBJ whole genome shotgun (WGS) entry which is preliminary data.</text>
</comment>
<dbReference type="InterPro" id="IPR002547">
    <property type="entry name" value="tRNA-bd_dom"/>
</dbReference>
<dbReference type="Gene3D" id="2.40.50.140">
    <property type="entry name" value="Nucleic acid-binding proteins"/>
    <property type="match status" value="1"/>
</dbReference>
<dbReference type="GO" id="GO:0000049">
    <property type="term" value="F:tRNA binding"/>
    <property type="evidence" value="ECO:0007669"/>
    <property type="project" value="UniProtKB-UniRule"/>
</dbReference>
<comment type="subunit">
    <text evidence="3">Homodimer.</text>
</comment>
<dbReference type="GO" id="GO:0005524">
    <property type="term" value="F:ATP binding"/>
    <property type="evidence" value="ECO:0007669"/>
    <property type="project" value="UniProtKB-KW"/>
</dbReference>
<dbReference type="InterPro" id="IPR051270">
    <property type="entry name" value="Tyrosine-tRNA_ligase_regulator"/>
</dbReference>
<protein>
    <recommendedName>
        <fullName evidence="5">Methionine--tRNA ligase</fullName>
        <ecNumber evidence="4">6.1.1.10</ecNumber>
    </recommendedName>
    <alternativeName>
        <fullName evidence="14">Methionyl-tRNA synthetase</fullName>
    </alternativeName>
</protein>
<dbReference type="PANTHER" id="PTHR11586">
    <property type="entry name" value="TRNA-AMINOACYLATION COFACTOR ARC1 FAMILY MEMBER"/>
    <property type="match status" value="1"/>
</dbReference>
<dbReference type="AlphaFoldDB" id="A0A2H5XBT0"/>
<dbReference type="GO" id="GO:0004825">
    <property type="term" value="F:methionine-tRNA ligase activity"/>
    <property type="evidence" value="ECO:0007669"/>
    <property type="project" value="UniProtKB-EC"/>
</dbReference>
<comment type="function">
    <text evidence="1">Is required not only for elongation of protein synthesis but also for the initiation of all mRNA translation through initiator tRNA(fMet) aminoacylation.</text>
</comment>
<evidence type="ECO:0000256" key="4">
    <source>
        <dbReference type="ARBA" id="ARBA00012838"/>
    </source>
</evidence>
<dbReference type="GO" id="GO:0006431">
    <property type="term" value="P:methionyl-tRNA aminoacylation"/>
    <property type="evidence" value="ECO:0007669"/>
    <property type="project" value="InterPro"/>
</dbReference>
<evidence type="ECO:0000256" key="5">
    <source>
        <dbReference type="ARBA" id="ARBA00018753"/>
    </source>
</evidence>
<accession>A0A2H5XBT0</accession>
<evidence type="ECO:0000256" key="14">
    <source>
        <dbReference type="ARBA" id="ARBA00030904"/>
    </source>
</evidence>
<keyword evidence="13" id="KW-0030">Aminoacyl-tRNA synthetase</keyword>
<dbReference type="Proteomes" id="UP000236173">
    <property type="component" value="Unassembled WGS sequence"/>
</dbReference>
<keyword evidence="11 16" id="KW-0694">RNA-binding</keyword>
<dbReference type="GO" id="GO:0005737">
    <property type="term" value="C:cytoplasm"/>
    <property type="evidence" value="ECO:0007669"/>
    <property type="project" value="UniProtKB-SubCell"/>
</dbReference>
<feature type="domain" description="TRNA-binding" evidence="17">
    <location>
        <begin position="9"/>
        <end position="109"/>
    </location>
</feature>
<evidence type="ECO:0000256" key="10">
    <source>
        <dbReference type="ARBA" id="ARBA00022840"/>
    </source>
</evidence>
<evidence type="ECO:0000256" key="6">
    <source>
        <dbReference type="ARBA" id="ARBA00022490"/>
    </source>
</evidence>
<dbReference type="InterPro" id="IPR004495">
    <property type="entry name" value="Met-tRNA-synth_bsu_C"/>
</dbReference>
<dbReference type="SUPFAM" id="SSF50249">
    <property type="entry name" value="Nucleic acid-binding proteins"/>
    <property type="match status" value="1"/>
</dbReference>
<organism evidence="18 19">
    <name type="scientific">Candidatus Fervidibacter japonicus</name>
    <dbReference type="NCBI Taxonomy" id="2035412"/>
    <lineage>
        <taxon>Bacteria</taxon>
        <taxon>Candidatus Fervidibacterota</taxon>
        <taxon>Candidatus Fervidibacter</taxon>
    </lineage>
</organism>
<sequence length="109" mass="11607">MAETISIEEFAKLDLRAGKIINAQKVPGKDKLLVLQVDIGVETRTVVAGIAQEFAPDELIGKQVVVVANLEPKRIGGVISHGMILAAGEEKALALVTLDREVPPGTKVR</sequence>
<proteinExistence type="predicted"/>
<evidence type="ECO:0000256" key="3">
    <source>
        <dbReference type="ARBA" id="ARBA00011738"/>
    </source>
</evidence>
<reference evidence="19" key="1">
    <citation type="submission" date="2017-09" db="EMBL/GenBank/DDBJ databases">
        <title>Metaegenomics of thermophilic ammonia-oxidizing enrichment culture.</title>
        <authorList>
            <person name="Kato S."/>
            <person name="Suzuki K."/>
        </authorList>
    </citation>
    <scope>NUCLEOTIDE SEQUENCE [LARGE SCALE GENOMIC DNA]</scope>
</reference>
<evidence type="ECO:0000259" key="17">
    <source>
        <dbReference type="PROSITE" id="PS50886"/>
    </source>
</evidence>
<keyword evidence="12" id="KW-0648">Protein biosynthesis</keyword>
<evidence type="ECO:0000256" key="8">
    <source>
        <dbReference type="ARBA" id="ARBA00022598"/>
    </source>
</evidence>
<gene>
    <name evidence="18" type="primary">metG_1</name>
    <name evidence="18" type="ORF">HRbin17_01165</name>
</gene>
<evidence type="ECO:0000256" key="16">
    <source>
        <dbReference type="PROSITE-ProRule" id="PRU00209"/>
    </source>
</evidence>
<keyword evidence="10" id="KW-0067">ATP-binding</keyword>
<dbReference type="FunFam" id="2.40.50.140:FF:000042">
    <property type="entry name" value="Methionine--tRNA ligase"/>
    <property type="match status" value="1"/>
</dbReference>
<evidence type="ECO:0000256" key="7">
    <source>
        <dbReference type="ARBA" id="ARBA00022555"/>
    </source>
</evidence>
<evidence type="ECO:0000256" key="12">
    <source>
        <dbReference type="ARBA" id="ARBA00022917"/>
    </source>
</evidence>
<evidence type="ECO:0000313" key="18">
    <source>
        <dbReference type="EMBL" id="GBC98651.1"/>
    </source>
</evidence>
<dbReference type="NCBIfam" id="TIGR00399">
    <property type="entry name" value="metG_C_term"/>
    <property type="match status" value="1"/>
</dbReference>
<evidence type="ECO:0000256" key="13">
    <source>
        <dbReference type="ARBA" id="ARBA00023146"/>
    </source>
</evidence>